<evidence type="ECO:0000256" key="3">
    <source>
        <dbReference type="ARBA" id="ARBA00022840"/>
    </source>
</evidence>
<dbReference type="Gene3D" id="1.25.10.10">
    <property type="entry name" value="Leucine-rich Repeat Variant"/>
    <property type="match status" value="2"/>
</dbReference>
<dbReference type="InterPro" id="IPR011989">
    <property type="entry name" value="ARM-like"/>
</dbReference>
<dbReference type="Pfam" id="PF00069">
    <property type="entry name" value="Pkinase"/>
    <property type="match status" value="1"/>
</dbReference>
<evidence type="ECO:0000256" key="2">
    <source>
        <dbReference type="ARBA" id="ARBA00022741"/>
    </source>
</evidence>
<protein>
    <recommendedName>
        <fullName evidence="6">Protein kinase domain-containing protein</fullName>
    </recommendedName>
</protein>
<dbReference type="InterPro" id="IPR016024">
    <property type="entry name" value="ARM-type_fold"/>
</dbReference>
<accession>A0AAD1UCW5</accession>
<evidence type="ECO:0000256" key="1">
    <source>
        <dbReference type="ARBA" id="ARBA00011245"/>
    </source>
</evidence>
<feature type="compositionally biased region" description="Acidic residues" evidence="5">
    <location>
        <begin position="374"/>
        <end position="383"/>
    </location>
</feature>
<dbReference type="GO" id="GO:0008017">
    <property type="term" value="F:microtubule binding"/>
    <property type="evidence" value="ECO:0007669"/>
    <property type="project" value="InterPro"/>
</dbReference>
<evidence type="ECO:0000256" key="5">
    <source>
        <dbReference type="SAM" id="MobiDB-lite"/>
    </source>
</evidence>
<dbReference type="Gene3D" id="1.10.510.10">
    <property type="entry name" value="Transferase(Phosphotransferase) domain 1"/>
    <property type="match status" value="1"/>
</dbReference>
<feature type="region of interest" description="Disordered" evidence="5">
    <location>
        <begin position="322"/>
        <end position="410"/>
    </location>
</feature>
<dbReference type="SUPFAM" id="SSF56112">
    <property type="entry name" value="Protein kinase-like (PK-like)"/>
    <property type="match status" value="1"/>
</dbReference>
<feature type="compositionally biased region" description="Basic and acidic residues" evidence="5">
    <location>
        <begin position="337"/>
        <end position="359"/>
    </location>
</feature>
<dbReference type="InterPro" id="IPR000719">
    <property type="entry name" value="Prot_kinase_dom"/>
</dbReference>
<feature type="compositionally biased region" description="Polar residues" evidence="5">
    <location>
        <begin position="325"/>
        <end position="336"/>
    </location>
</feature>
<dbReference type="PANTHER" id="PTHR46562">
    <property type="entry name" value="SERINE/THREONINE-KINASE ULK4-LIKE PROTEIN-RELATED"/>
    <property type="match status" value="1"/>
</dbReference>
<dbReference type="InterPro" id="IPR017441">
    <property type="entry name" value="Protein_kinase_ATP_BS"/>
</dbReference>
<dbReference type="InterPro" id="IPR044591">
    <property type="entry name" value="RUK"/>
</dbReference>
<dbReference type="Proteomes" id="UP001295684">
    <property type="component" value="Unassembled WGS sequence"/>
</dbReference>
<dbReference type="PROSITE" id="PS00108">
    <property type="entry name" value="PROTEIN_KINASE_ST"/>
    <property type="match status" value="1"/>
</dbReference>
<evidence type="ECO:0000259" key="6">
    <source>
        <dbReference type="PROSITE" id="PS50011"/>
    </source>
</evidence>
<dbReference type="PROSITE" id="PS50011">
    <property type="entry name" value="PROTEIN_KINASE_DOM"/>
    <property type="match status" value="1"/>
</dbReference>
<dbReference type="InterPro" id="IPR011009">
    <property type="entry name" value="Kinase-like_dom_sf"/>
</dbReference>
<reference evidence="7" key="1">
    <citation type="submission" date="2023-07" db="EMBL/GenBank/DDBJ databases">
        <authorList>
            <consortium name="AG Swart"/>
            <person name="Singh M."/>
            <person name="Singh A."/>
            <person name="Seah K."/>
            <person name="Emmerich C."/>
        </authorList>
    </citation>
    <scope>NUCLEOTIDE SEQUENCE</scope>
    <source>
        <strain evidence="7">DP1</strain>
    </source>
</reference>
<feature type="domain" description="Protein kinase" evidence="6">
    <location>
        <begin position="4"/>
        <end position="256"/>
    </location>
</feature>
<dbReference type="AlphaFoldDB" id="A0AAD1UCW5"/>
<proteinExistence type="predicted"/>
<evidence type="ECO:0000313" key="8">
    <source>
        <dbReference type="Proteomes" id="UP001295684"/>
    </source>
</evidence>
<organism evidence="7 8">
    <name type="scientific">Euplotes crassus</name>
    <dbReference type="NCBI Taxonomy" id="5936"/>
    <lineage>
        <taxon>Eukaryota</taxon>
        <taxon>Sar</taxon>
        <taxon>Alveolata</taxon>
        <taxon>Ciliophora</taxon>
        <taxon>Intramacronucleata</taxon>
        <taxon>Spirotrichea</taxon>
        <taxon>Hypotrichia</taxon>
        <taxon>Euplotida</taxon>
        <taxon>Euplotidae</taxon>
        <taxon>Moneuplotes</taxon>
    </lineage>
</organism>
<dbReference type="SUPFAM" id="SSF48371">
    <property type="entry name" value="ARM repeat"/>
    <property type="match status" value="2"/>
</dbReference>
<comment type="subunit">
    <text evidence="1">Monomer.</text>
</comment>
<dbReference type="InterPro" id="IPR056981">
    <property type="entry name" value="HEAT_ULK4_RUNKEL"/>
</dbReference>
<keyword evidence="2 4" id="KW-0547">Nucleotide-binding</keyword>
<dbReference type="InterPro" id="IPR008271">
    <property type="entry name" value="Ser/Thr_kinase_AS"/>
</dbReference>
<dbReference type="PANTHER" id="PTHR46562:SF1">
    <property type="entry name" value="SERINE_THREONINE-PROTEIN KINASE ULK4"/>
    <property type="match status" value="1"/>
</dbReference>
<dbReference type="FunFam" id="1.10.510.10:FF:000571">
    <property type="entry name" value="Maternal embryonic leucine zipper kinase"/>
    <property type="match status" value="1"/>
</dbReference>
<sequence length="1277" mass="147130">MNNYHIYEEIGKGKYSFVYKGRVKKTIDYVAVKSVEKCRRQKVLNEVRIFGALSHPNILKFHNWYETKNHLWTICEYCSGNDLYSMIEQDNQFPEKSIKLFGKQLLGGLNYLHSKGIIYADLKPSNVLLNEYGNLKLCDFGYSKKLEDLEEGYKDKLDRGNVGTPYYMAPEIYQEEGVHSFASDMWSLGCVLYELYSGKPPFYSDSFKELVKKIQYDDYPQLQGASKEFNDLLAKLLEKEPTCRPSWDELSNHAFWGDEKFKSLLLPDEPQFERYLTAKGIDPKHFYETRSNPLAKKLIRESAKVEKGKEVDIIRLSHHVKKNMKQPNDYSQQHQDITSDIKLKNRDVELNFGKRETTPTKDFVPEVSPHKGDMEDEVEEEEKIDFTGEDFKSNQGPRGHSESVKSSKVRKIIPDEDFDPNESLQDPRLDNSENLFTNNRKIGNKTVEQLLIHNIDTSVKPIIGNRDIERQNELRYSLQFLTFEPWRIEDIVATIKTNEIESHLSEVYSSIAGNSPQEKIHALAYFESTIVNSEIANRLINSAFVNLFVKVLRSAKSTQIKHRLCSIIGLLVRHATIIENDRAELGICEALMEHVNDANEKVKRKAMAALGEYLFYAATQLDDEQADPIWEITDDAITCIIELISDETDSIVKFYACKTIENITAQSISAGERFATPEAASSLLNIYLKSETEGFRIVASVALSHLSKLNPSLFPVIFETITPKSFFNVFKEGHARTQQAYITMLNLALRMPYHKLIDQLLSSSLFLPSLMNLLEHQSAIIRGKTLLTFVLLFKLDFRWMSLAQQELKFFNFLDRVQRESNKYFQSCLFCLVDTIIDIVSVIFKTVKDESSKIIKVGDIDFDKDRKDSKFDEILHRTEYKELQGDLTHFVIILDLMNSQIFKSRIISTEFIVTTSKLLEIMQGANFTGSIEFLNILLSIIECVSGVQKCLFEGHELILQYLLPKLLNMLNHDGTNFRFLSLKIFADIATQFLSESTIYDVSGSNSFSKGLNKLILKKLFPKYTEILEDENPVPLFGLKLLSIIVERNSAFITILSDLNLISVICDYFEVGHQRLNRYTIKIIKNIVESDTLDINDVVDLQIADKANEIIVNMLDNKQDWCFELLLDIVYYLLKDTADKVQKQKPCSAQVKKLIELLYKNFVPCIQLLSPTFESIIVDRASQCLLTLLQLYAISQDTEDKQLYFTEEHMNNLLGSLESDKRVVVKRILKCIYWALSQPEYKIRMDANMTNILVRYLEKFVSSEDKAISTTSREIYKII</sequence>
<dbReference type="EMBL" id="CAMPGE010007961">
    <property type="protein sequence ID" value="CAI2366876.1"/>
    <property type="molecule type" value="Genomic_DNA"/>
</dbReference>
<keyword evidence="3 4" id="KW-0067">ATP-binding</keyword>
<name>A0AAD1UCW5_EUPCR</name>
<gene>
    <name evidence="7" type="ORF">ECRASSUSDP1_LOCUS8150</name>
</gene>
<dbReference type="GO" id="GO:0004672">
    <property type="term" value="F:protein kinase activity"/>
    <property type="evidence" value="ECO:0007669"/>
    <property type="project" value="InterPro"/>
</dbReference>
<keyword evidence="8" id="KW-1185">Reference proteome</keyword>
<evidence type="ECO:0000313" key="7">
    <source>
        <dbReference type="EMBL" id="CAI2366876.1"/>
    </source>
</evidence>
<dbReference type="PROSITE" id="PS00107">
    <property type="entry name" value="PROTEIN_KINASE_ATP"/>
    <property type="match status" value="1"/>
</dbReference>
<dbReference type="SMART" id="SM00220">
    <property type="entry name" value="S_TKc"/>
    <property type="match status" value="1"/>
</dbReference>
<dbReference type="GO" id="GO:0005524">
    <property type="term" value="F:ATP binding"/>
    <property type="evidence" value="ECO:0007669"/>
    <property type="project" value="UniProtKB-UniRule"/>
</dbReference>
<feature type="binding site" evidence="4">
    <location>
        <position position="33"/>
    </location>
    <ligand>
        <name>ATP</name>
        <dbReference type="ChEBI" id="CHEBI:30616"/>
    </ligand>
</feature>
<evidence type="ECO:0000256" key="4">
    <source>
        <dbReference type="PROSITE-ProRule" id="PRU10141"/>
    </source>
</evidence>
<dbReference type="Pfam" id="PF23606">
    <property type="entry name" value="HEAT_ULK4"/>
    <property type="match status" value="1"/>
</dbReference>
<comment type="caution">
    <text evidence="7">The sequence shown here is derived from an EMBL/GenBank/DDBJ whole genome shotgun (WGS) entry which is preliminary data.</text>
</comment>